<evidence type="ECO:0000313" key="2">
    <source>
        <dbReference type="EMBL" id="MEQ2256098.1"/>
    </source>
</evidence>
<evidence type="ECO:0000256" key="1">
    <source>
        <dbReference type="SAM" id="Coils"/>
    </source>
</evidence>
<gene>
    <name evidence="2" type="ORF">ILYODFUR_020827</name>
</gene>
<feature type="coiled-coil region" evidence="1">
    <location>
        <begin position="161"/>
        <end position="191"/>
    </location>
</feature>
<organism evidence="2 3">
    <name type="scientific">Ilyodon furcidens</name>
    <name type="common">goldbreast splitfin</name>
    <dbReference type="NCBI Taxonomy" id="33524"/>
    <lineage>
        <taxon>Eukaryota</taxon>
        <taxon>Metazoa</taxon>
        <taxon>Chordata</taxon>
        <taxon>Craniata</taxon>
        <taxon>Vertebrata</taxon>
        <taxon>Euteleostomi</taxon>
        <taxon>Actinopterygii</taxon>
        <taxon>Neopterygii</taxon>
        <taxon>Teleostei</taxon>
        <taxon>Neoteleostei</taxon>
        <taxon>Acanthomorphata</taxon>
        <taxon>Ovalentaria</taxon>
        <taxon>Atherinomorphae</taxon>
        <taxon>Cyprinodontiformes</taxon>
        <taxon>Goodeidae</taxon>
        <taxon>Ilyodon</taxon>
    </lineage>
</organism>
<proteinExistence type="predicted"/>
<dbReference type="Proteomes" id="UP001482620">
    <property type="component" value="Unassembled WGS sequence"/>
</dbReference>
<keyword evidence="3" id="KW-1185">Reference proteome</keyword>
<name>A0ABV0VFP7_9TELE</name>
<accession>A0ABV0VFP7</accession>
<evidence type="ECO:0000313" key="3">
    <source>
        <dbReference type="Proteomes" id="UP001482620"/>
    </source>
</evidence>
<keyword evidence="1" id="KW-0175">Coiled coil</keyword>
<dbReference type="EMBL" id="JAHRIQ010106443">
    <property type="protein sequence ID" value="MEQ2256098.1"/>
    <property type="molecule type" value="Genomic_DNA"/>
</dbReference>
<reference evidence="2 3" key="1">
    <citation type="submission" date="2021-06" db="EMBL/GenBank/DDBJ databases">
        <authorList>
            <person name="Palmer J.M."/>
        </authorList>
    </citation>
    <scope>NUCLEOTIDE SEQUENCE [LARGE SCALE GENOMIC DNA]</scope>
    <source>
        <strain evidence="3">if_2019</strain>
        <tissue evidence="2">Muscle</tissue>
    </source>
</reference>
<protein>
    <submittedName>
        <fullName evidence="2">Uncharacterized protein</fullName>
    </submittedName>
</protein>
<comment type="caution">
    <text evidence="2">The sequence shown here is derived from an EMBL/GenBank/DDBJ whole genome shotgun (WGS) entry which is preliminary data.</text>
</comment>
<sequence length="192" mass="22277">MGEVTVQTTESILWSILSLFVTPNRCIIFRSITGSSFWAAMVAAVSCRGRRLACVSKTKDLFITFTLLSLLCPASSWIDKDKQREIKENIQKLHQDAVMRRVDNMVDKIFIPRVFEEISQLMEPLTEMIKHVLSQFGPLPELMKELKSYMKESQNYMIKYLEKEAAQNQEYEDKVKQLERVMTKLAEVEANM</sequence>